<gene>
    <name evidence="1" type="ORF">V8201_01135</name>
</gene>
<dbReference type="EMBL" id="JBBBDM010000001">
    <property type="protein sequence ID" value="MEI5685674.1"/>
    <property type="molecule type" value="Genomic_DNA"/>
</dbReference>
<name>A0ABU8GZ81_9SPHN</name>
<comment type="caution">
    <text evidence="1">The sequence shown here is derived from an EMBL/GenBank/DDBJ whole genome shotgun (WGS) entry which is preliminary data.</text>
</comment>
<protein>
    <submittedName>
        <fullName evidence="1">Uncharacterized protein</fullName>
    </submittedName>
</protein>
<keyword evidence="2" id="KW-1185">Reference proteome</keyword>
<proteinExistence type="predicted"/>
<dbReference type="Proteomes" id="UP001367771">
    <property type="component" value="Unassembled WGS sequence"/>
</dbReference>
<organism evidence="1 2">
    <name type="scientific">Sphingomonas kyungheensis</name>
    <dbReference type="NCBI Taxonomy" id="1069987"/>
    <lineage>
        <taxon>Bacteria</taxon>
        <taxon>Pseudomonadati</taxon>
        <taxon>Pseudomonadota</taxon>
        <taxon>Alphaproteobacteria</taxon>
        <taxon>Sphingomonadales</taxon>
        <taxon>Sphingomonadaceae</taxon>
        <taxon>Sphingomonas</taxon>
    </lineage>
</organism>
<evidence type="ECO:0000313" key="1">
    <source>
        <dbReference type="EMBL" id="MEI5685674.1"/>
    </source>
</evidence>
<dbReference type="RefSeq" id="WP_336544270.1">
    <property type="nucleotide sequence ID" value="NZ_JBBBDM010000001.1"/>
</dbReference>
<evidence type="ECO:0000313" key="2">
    <source>
        <dbReference type="Proteomes" id="UP001367771"/>
    </source>
</evidence>
<sequence length="45" mass="5185">MSETPAEPGYAAWKRAKIERGLAQSRDRAAMIPVDQIWRDLTLER</sequence>
<reference evidence="1 2" key="1">
    <citation type="journal article" date="2013" name="Int. J. Syst. Evol. Microbiol.">
        <title>Sphingomonas kyungheensis sp. nov., a bacterium with ginsenoside-converting activity isolated from soil of a ginseng field.</title>
        <authorList>
            <person name="Son H.M."/>
            <person name="Yang J.E."/>
            <person name="Park Y."/>
            <person name="Han C.K."/>
            <person name="Kim S.G."/>
            <person name="Kook M."/>
            <person name="Yi T.H."/>
        </authorList>
    </citation>
    <scope>NUCLEOTIDE SEQUENCE [LARGE SCALE GENOMIC DNA]</scope>
    <source>
        <strain evidence="1 2">LMG 26582</strain>
    </source>
</reference>
<accession>A0ABU8GZ81</accession>